<feature type="compositionally biased region" description="Acidic residues" evidence="2">
    <location>
        <begin position="1580"/>
        <end position="1590"/>
    </location>
</feature>
<feature type="region of interest" description="Disordered" evidence="2">
    <location>
        <begin position="1094"/>
        <end position="1117"/>
    </location>
</feature>
<name>F0WBU5_9STRA</name>
<feature type="compositionally biased region" description="Basic and acidic residues" evidence="2">
    <location>
        <begin position="863"/>
        <end position="874"/>
    </location>
</feature>
<feature type="compositionally biased region" description="Polar residues" evidence="2">
    <location>
        <begin position="1010"/>
        <end position="1022"/>
    </location>
</feature>
<feature type="compositionally biased region" description="Polar residues" evidence="2">
    <location>
        <begin position="1224"/>
        <end position="1237"/>
    </location>
</feature>
<sequence length="2311" mass="261965">MIISVCFRSPTKSRNVVSLEKKPQNGFISNTNQARIGEQRQTRLQKIDVEQQKKRELERVRVAALIINQSMNERMRHEAEERKKKQGLKYLDRKVRERNRLLYSRRMIPKNETKPAMKKQDEPIGSKQKRKPMVPRFSKPRKKESSVEQKSDDEMKLNSVKDCAKKNTKKVISSPEKGISARQKKRAKARNQEEKNTKTSNALTGSVLDQSPQEPAKETLERRQRARDALQIQRKRRQEHIAKERQAKLEAKQRMQLKLEQLEKVRLLQLLRSKKYKPNNHPPFTMETCKEEVASTPACLVHCEVDIIANLVPEKELLEEEHEDQRTETESKQNERSKKRIERLKELQERTSFLSTQLDRLRASSSLNQQKLSCTEAGFAPEKDASQRGAELASEETYSYDNCQSTGQDGTLPQPSVIPSPVKQRYAEVLPDVIESTFNKVERSVTLADHNGACTARTSTVVYSQSYSSSQSVENARESASESSLPTNSKVSTSSLYQLLGRLNRKVKPHTGFRFTLKDEDEDPLMHLLKEENDSLSVFDQYARELYELDQQARAKELKSQKPVDVTKDTSKTFEGENCDATAVKESSTQGTEVFLRNDMESCKAREHSENLKLMDDTGAEAKNSTEMLLGTKLDDVRSIESGHCRKDNYLIEHATKKNDHVVHLDISELEIQKAMQQKRDKLDQFGNLYCPPSPRFSPDALSKHLLAAVEFRDHIHEAQLKVCLLEKTRELEEAQRDSVSYALALKKEVEENYLQQRLRQEQNILEKESEARLHDFVKQVEMKKNDKAAQLTEEAKRLQEELKTERLRENGVQTEDWNRQNPQLTTQDSELVAVSNESPSSTGSTSIENEDYESDNFEIVEDETKQKSPKSVEDAIPDPESDREYSSSARSERHETDDEISSDILPTSFHEGKISQHDRAETLSGSDVPESEAAKSEEKFDSESHSMSQEQAEDKYLNLLASIESDSDYADDFEPIVTTKASLSVESIIDDEGFENESNELETFINEDSVQSYPESTTVAPSVSAEDVTDTTREDPDHMEASLEDFDVPHQSKTRLSTQQQTLLKRYLSTVKERLQREITAIEMYYQAELSKHEKEQSLVEPENLREGEASSRQRDAQIQLRVAQATCRSSIAACKAKYYQDILIFQQSLLQGARGGTINDKTCFEVQPGDELDQDASSSQDYESFEELSENSEYLAHSDRPQLSKKSEGSIASEDSAEEKSLQSVESQSIQSAESLSEAYSDDDFVPSDSQSENASASDPNPAKVLAEVHTEDSSTTKQLQEQLEQLQSLTIEYLQPEKRLHDEKIEKKLQRVQQLIELKNEVLTHERDRLYKEHAYRETDDLAKRVLKVDVHTEALMKKDSDTQFNDRIIGLKEGYERLVHSTKVATSDFLFAGDTNRLDSAATHPQDLDMPGNGSDNSQNSRESEEIYEDDSFEATEGDGPQSEASDEADEEYSQVDNLEQATESNSTDKIIEDTGDGLKSEASDEANEGYSEAEDTEQAKESYSTNKIIQETEKDESQSEASNAADEVDEGYSEAEDTEQAIASNGTNEIIEETENSVTSISIATLNGESVPLEAPEDVESADEASADKSGDTSIYESSFEHSSAHDLTEMALEYEQTEISAEISMNSRSEVENMKPVVQVEDFPEVFVASRSITNEGIEEELDNLKEFEADPEYETSFEEASNEQKDSSMSATLDRAEVHDQVDIDSVGGATSNQTAQISNQFVTCQLAFDESYSAVQEIQSSQEQESLSEDSLQAQAERIKSLNNLLHEKEKLVRRVHKQIAREREKESLGVEEEKLLQLLGRMEEQFEVDTTILDALRQQNAHSRADFERRKQNFEAKWTAKASYSVDLLDGYVHVEAAIKPSPESLLCVDVERNRMSTFSLDLLREFEFVESALPPDSEGVCIEHSTQTSTTSPTIIDDSIRDEEDTLASLALYEERTEVTQSECSVAEESSPIDQLADFDYVEDVEPLEEIIIPITDDRKLDDHHDMAQEHFLSDLDANAASEQEDSDGKDASEQGESIPSKEEQAQRISAHLFAELEQVTLSDFLRVESTVRYRARLHYSMRRLLRQYIGKRRLAKASALATHISTELCEEAIKDHIILERVHACPSTDVVAILGNHPADKRSLPHASSINEWSPDRMKRFGQQLLTNIRCGVAQDCDMGQQMCAAKDVAHSAIIEIVGHGMKERDWIKVTENAEYVSTQRFLIDQALTSSDPSEQYEAIRSQAQHIPEMSNFLLHWLSQAMPKPESGEQFEDENLLQVENLFQKRSVSLLESQYFAEERGLAERLSDALMADMLRECSQ</sequence>
<dbReference type="EMBL" id="FR824098">
    <property type="protein sequence ID" value="CCA18622.1"/>
    <property type="molecule type" value="Genomic_DNA"/>
</dbReference>
<feature type="compositionally biased region" description="Basic and acidic residues" evidence="2">
    <location>
        <begin position="881"/>
        <end position="897"/>
    </location>
</feature>
<feature type="region of interest" description="Disordered" evidence="2">
    <location>
        <begin position="106"/>
        <end position="226"/>
    </location>
</feature>
<feature type="compositionally biased region" description="Basic residues" evidence="2">
    <location>
        <begin position="127"/>
        <end position="142"/>
    </location>
</feature>
<feature type="compositionally biased region" description="Basic and acidic residues" evidence="2">
    <location>
        <begin position="215"/>
        <end position="226"/>
    </location>
</feature>
<feature type="compositionally biased region" description="Acidic residues" evidence="2">
    <location>
        <begin position="849"/>
        <end position="862"/>
    </location>
</feature>
<protein>
    <submittedName>
        <fullName evidence="3">AlNc14C53G4136 protein</fullName>
    </submittedName>
</protein>
<feature type="compositionally biased region" description="Basic and acidic residues" evidence="2">
    <location>
        <begin position="1474"/>
        <end position="1487"/>
    </location>
</feature>
<feature type="coiled-coil region" evidence="1">
    <location>
        <begin position="1760"/>
        <end position="1794"/>
    </location>
</feature>
<feature type="compositionally biased region" description="Basic and acidic residues" evidence="2">
    <location>
        <begin position="801"/>
        <end position="810"/>
    </location>
</feature>
<feature type="compositionally biased region" description="Basic and acidic residues" evidence="2">
    <location>
        <begin position="109"/>
        <end position="124"/>
    </location>
</feature>
<feature type="compositionally biased region" description="Basic and acidic residues" evidence="2">
    <location>
        <begin position="911"/>
        <end position="922"/>
    </location>
</feature>
<feature type="compositionally biased region" description="Basic and acidic residues" evidence="2">
    <location>
        <begin position="143"/>
        <end position="156"/>
    </location>
</feature>
<feature type="compositionally biased region" description="Basic and acidic residues" evidence="2">
    <location>
        <begin position="323"/>
        <end position="336"/>
    </location>
</feature>
<accession>F0WBU5</accession>
<feature type="compositionally biased region" description="Acidic residues" evidence="2">
    <location>
        <begin position="1449"/>
        <end position="1458"/>
    </location>
</feature>
<feature type="compositionally biased region" description="Basic and acidic residues" evidence="2">
    <location>
        <begin position="1198"/>
        <end position="1210"/>
    </location>
</feature>
<dbReference type="HOGENOM" id="CLU_230058_0_0_1"/>
<feature type="compositionally biased region" description="Polar residues" evidence="2">
    <location>
        <begin position="1250"/>
        <end position="1261"/>
    </location>
</feature>
<feature type="compositionally biased region" description="Low complexity" evidence="2">
    <location>
        <begin position="836"/>
        <end position="848"/>
    </location>
</feature>
<keyword evidence="1" id="KW-0175">Coiled coil</keyword>
<feature type="region of interest" description="Disordered" evidence="2">
    <location>
        <begin position="1574"/>
        <end position="1610"/>
    </location>
</feature>
<feature type="compositionally biased region" description="Polar residues" evidence="2">
    <location>
        <begin position="1459"/>
        <end position="1473"/>
    </location>
</feature>
<feature type="compositionally biased region" description="Acidic residues" evidence="2">
    <location>
        <begin position="1488"/>
        <end position="1501"/>
    </location>
</feature>
<gene>
    <name evidence="3" type="primary">AlNc14C53G4136</name>
    <name evidence="3" type="ORF">ALNC14_047650</name>
</gene>
<feature type="compositionally biased region" description="Polar residues" evidence="2">
    <location>
        <begin position="396"/>
        <end position="414"/>
    </location>
</feature>
<feature type="region of interest" description="Disordered" evidence="2">
    <location>
        <begin position="1010"/>
        <end position="1037"/>
    </location>
</feature>
<reference evidence="3" key="1">
    <citation type="journal article" date="2011" name="PLoS Biol.">
        <title>Gene gain and loss during evolution of obligate parasitism in the white rust pathogen of Arabidopsis thaliana.</title>
        <authorList>
            <person name="Kemen E."/>
            <person name="Gardiner A."/>
            <person name="Schultz-Larsen T."/>
            <person name="Kemen A.C."/>
            <person name="Balmuth A.L."/>
            <person name="Robert-Seilaniantz A."/>
            <person name="Bailey K."/>
            <person name="Holub E."/>
            <person name="Studholme D.J."/>
            <person name="Maclean D."/>
            <person name="Jones J.D."/>
        </authorList>
    </citation>
    <scope>NUCLEOTIDE SEQUENCE</scope>
</reference>
<feature type="compositionally biased region" description="Acidic residues" evidence="2">
    <location>
        <begin position="1531"/>
        <end position="1544"/>
    </location>
</feature>
<feature type="region of interest" description="Disordered" evidence="2">
    <location>
        <begin position="378"/>
        <end position="417"/>
    </location>
</feature>
<proteinExistence type="predicted"/>
<reference evidence="3" key="2">
    <citation type="submission" date="2011-02" db="EMBL/GenBank/DDBJ databases">
        <authorList>
            <person name="MacLean D."/>
        </authorList>
    </citation>
    <scope>NUCLEOTIDE SEQUENCE</scope>
</reference>
<evidence type="ECO:0000313" key="3">
    <source>
        <dbReference type="EMBL" id="CCA18622.1"/>
    </source>
</evidence>
<feature type="compositionally biased region" description="Acidic residues" evidence="2">
    <location>
        <begin position="1430"/>
        <end position="1441"/>
    </location>
</feature>
<feature type="region of interest" description="Disordered" evidence="2">
    <location>
        <begin position="2011"/>
        <end position="2035"/>
    </location>
</feature>
<organism evidence="3">
    <name type="scientific">Albugo laibachii Nc14</name>
    <dbReference type="NCBI Taxonomy" id="890382"/>
    <lineage>
        <taxon>Eukaryota</taxon>
        <taxon>Sar</taxon>
        <taxon>Stramenopiles</taxon>
        <taxon>Oomycota</taxon>
        <taxon>Peronosporomycetes</taxon>
        <taxon>Albuginales</taxon>
        <taxon>Albuginaceae</taxon>
        <taxon>Albugo</taxon>
    </lineage>
</organism>
<feature type="region of interest" description="Disordered" evidence="2">
    <location>
        <begin position="1164"/>
        <end position="1264"/>
    </location>
</feature>
<feature type="region of interest" description="Disordered" evidence="2">
    <location>
        <begin position="1404"/>
        <end position="1561"/>
    </location>
</feature>
<evidence type="ECO:0000256" key="2">
    <source>
        <dbReference type="SAM" id="MobiDB-lite"/>
    </source>
</evidence>
<evidence type="ECO:0000256" key="1">
    <source>
        <dbReference type="SAM" id="Coils"/>
    </source>
</evidence>
<feature type="compositionally biased region" description="Polar residues" evidence="2">
    <location>
        <begin position="198"/>
        <end position="213"/>
    </location>
</feature>
<feature type="region of interest" description="Disordered" evidence="2">
    <location>
        <begin position="319"/>
        <end position="340"/>
    </location>
</feature>
<feature type="compositionally biased region" description="Basic and acidic residues" evidence="2">
    <location>
        <begin position="933"/>
        <end position="945"/>
    </location>
</feature>
<feature type="region of interest" description="Disordered" evidence="2">
    <location>
        <begin position="801"/>
        <end position="954"/>
    </location>
</feature>
<feature type="compositionally biased region" description="Polar residues" evidence="2">
    <location>
        <begin position="812"/>
        <end position="830"/>
    </location>
</feature>